<dbReference type="Pfam" id="PF04607">
    <property type="entry name" value="RelA_SpoT"/>
    <property type="match status" value="1"/>
</dbReference>
<feature type="region of interest" description="Disordered" evidence="1">
    <location>
        <begin position="1"/>
        <end position="48"/>
    </location>
</feature>
<sequence length="341" mass="37482">TAATRPGTAESRPVSPGRVPVRETAVPAQPGPRSDAGPPADATPEVAPALDEHSDLARILRASPELAHSLAARPATRQHLASYPQAIEVLQRVLDDIRTRGAEAVVADGTPVPESTPLTPEQRAISAAVEVLGSRYQTGFDHRRIGDAEYRSAFLDRMYEQAAVAQDELRGMVVRIAAETGGEPGWRPGPKDRVRAEDKIREYRGDVSKLTDLAGAKIEFRSLDDLYQALARLIDEPGVRIVKFKDRFENPQDSGYRDVQMSVRASNGHVAELRLHLTSLDEVAAWEHALYEVRRDLDALAEELGRVLSVAETAIRDGILREEQRLFWEALRTALRGEGGE</sequence>
<evidence type="ECO:0000313" key="3">
    <source>
        <dbReference type="EMBL" id="MFB6397911.1"/>
    </source>
</evidence>
<dbReference type="SMART" id="SM00954">
    <property type="entry name" value="RelA_SpoT"/>
    <property type="match status" value="1"/>
</dbReference>
<gene>
    <name evidence="3" type="ORF">AAFH96_33225</name>
</gene>
<dbReference type="InterPro" id="IPR043519">
    <property type="entry name" value="NT_sf"/>
</dbReference>
<reference evidence="3 4" key="1">
    <citation type="submission" date="2024-04" db="EMBL/GenBank/DDBJ databases">
        <title>Polymorphospora sp. isolated from Baiyangdian Lake in Xiong'an New Area.</title>
        <authorList>
            <person name="Zhang X."/>
            <person name="Liu J."/>
        </authorList>
    </citation>
    <scope>NUCLEOTIDE SEQUENCE [LARGE SCALE GENOMIC DNA]</scope>
    <source>
        <strain evidence="3 4">2-325</strain>
    </source>
</reference>
<feature type="domain" description="RelA/SpoT" evidence="2">
    <location>
        <begin position="192"/>
        <end position="298"/>
    </location>
</feature>
<dbReference type="InterPro" id="IPR007685">
    <property type="entry name" value="RelA_SpoT"/>
</dbReference>
<evidence type="ECO:0000313" key="4">
    <source>
        <dbReference type="Proteomes" id="UP001582793"/>
    </source>
</evidence>
<evidence type="ECO:0000259" key="2">
    <source>
        <dbReference type="SMART" id="SM00954"/>
    </source>
</evidence>
<protein>
    <recommendedName>
        <fullName evidence="2">RelA/SpoT domain-containing protein</fullName>
    </recommendedName>
</protein>
<evidence type="ECO:0000256" key="1">
    <source>
        <dbReference type="SAM" id="MobiDB-lite"/>
    </source>
</evidence>
<feature type="non-terminal residue" evidence="3">
    <location>
        <position position="1"/>
    </location>
</feature>
<accession>A0ABV5D0Y2</accession>
<name>A0ABV5D0Y2_9ACTN</name>
<organism evidence="3 4">
    <name type="scientific">Polymorphospora lycopeni</name>
    <dbReference type="NCBI Taxonomy" id="3140240"/>
    <lineage>
        <taxon>Bacteria</taxon>
        <taxon>Bacillati</taxon>
        <taxon>Actinomycetota</taxon>
        <taxon>Actinomycetes</taxon>
        <taxon>Micromonosporales</taxon>
        <taxon>Micromonosporaceae</taxon>
        <taxon>Polymorphospora</taxon>
    </lineage>
</organism>
<dbReference type="EMBL" id="JBCGDC010000180">
    <property type="protein sequence ID" value="MFB6397911.1"/>
    <property type="molecule type" value="Genomic_DNA"/>
</dbReference>
<dbReference type="Gene3D" id="3.30.460.10">
    <property type="entry name" value="Beta Polymerase, domain 2"/>
    <property type="match status" value="1"/>
</dbReference>
<dbReference type="SUPFAM" id="SSF81301">
    <property type="entry name" value="Nucleotidyltransferase"/>
    <property type="match status" value="1"/>
</dbReference>
<keyword evidence="4" id="KW-1185">Reference proteome</keyword>
<comment type="caution">
    <text evidence="3">The sequence shown here is derived from an EMBL/GenBank/DDBJ whole genome shotgun (WGS) entry which is preliminary data.</text>
</comment>
<dbReference type="Proteomes" id="UP001582793">
    <property type="component" value="Unassembled WGS sequence"/>
</dbReference>
<proteinExistence type="predicted"/>